<dbReference type="OrthoDB" id="9812260at2"/>
<reference evidence="6 7" key="1">
    <citation type="journal article" date="2011" name="Stand. Genomic Sci.">
        <title>Complete genome sequence of 'Thioalkalivibrio sulfidophilus' HL-EbGr7.</title>
        <authorList>
            <person name="Muyzer G."/>
            <person name="Sorokin D.Y."/>
            <person name="Mavromatis K."/>
            <person name="Lapidus A."/>
            <person name="Clum A."/>
            <person name="Ivanova N."/>
            <person name="Pati A."/>
            <person name="d'Haeseleer P."/>
            <person name="Woyke T."/>
            <person name="Kyrpides N.C."/>
        </authorList>
    </citation>
    <scope>NUCLEOTIDE SEQUENCE [LARGE SCALE GENOMIC DNA]</scope>
    <source>
        <strain evidence="6 7">HL-EbGR7</strain>
    </source>
</reference>
<evidence type="ECO:0000259" key="5">
    <source>
        <dbReference type="PROSITE" id="PS50887"/>
    </source>
</evidence>
<name>B8GTD8_THISH</name>
<dbReference type="PROSITE" id="PS50887">
    <property type="entry name" value="GGDEF"/>
    <property type="match status" value="1"/>
</dbReference>
<dbReference type="SUPFAM" id="SSF55073">
    <property type="entry name" value="Nucleotide cyclase"/>
    <property type="match status" value="1"/>
</dbReference>
<organism evidence="6 7">
    <name type="scientific">Thioalkalivibrio sulfidiphilus (strain HL-EbGR7)</name>
    <dbReference type="NCBI Taxonomy" id="396588"/>
    <lineage>
        <taxon>Bacteria</taxon>
        <taxon>Pseudomonadati</taxon>
        <taxon>Pseudomonadota</taxon>
        <taxon>Gammaproteobacteria</taxon>
        <taxon>Chromatiales</taxon>
        <taxon>Ectothiorhodospiraceae</taxon>
        <taxon>Thioalkalivibrio</taxon>
    </lineage>
</organism>
<dbReference type="AlphaFoldDB" id="B8GTD8"/>
<dbReference type="eggNOG" id="COG3706">
    <property type="taxonomic scope" value="Bacteria"/>
</dbReference>
<dbReference type="NCBIfam" id="TIGR00254">
    <property type="entry name" value="GGDEF"/>
    <property type="match status" value="1"/>
</dbReference>
<protein>
    <recommendedName>
        <fullName evidence="2">diguanylate cyclase</fullName>
        <ecNumber evidence="2">2.7.7.65</ecNumber>
    </recommendedName>
</protein>
<dbReference type="InterPro" id="IPR050469">
    <property type="entry name" value="Diguanylate_Cyclase"/>
</dbReference>
<dbReference type="GO" id="GO:0043709">
    <property type="term" value="P:cell adhesion involved in single-species biofilm formation"/>
    <property type="evidence" value="ECO:0007669"/>
    <property type="project" value="TreeGrafter"/>
</dbReference>
<dbReference type="RefSeq" id="WP_012636687.1">
    <property type="nucleotide sequence ID" value="NC_011901.1"/>
</dbReference>
<dbReference type="InterPro" id="IPR000160">
    <property type="entry name" value="GGDEF_dom"/>
</dbReference>
<dbReference type="FunFam" id="3.30.70.270:FF:000001">
    <property type="entry name" value="Diguanylate cyclase domain protein"/>
    <property type="match status" value="1"/>
</dbReference>
<dbReference type="EMBL" id="CP001339">
    <property type="protein sequence ID" value="ACL71198.1"/>
    <property type="molecule type" value="Genomic_DNA"/>
</dbReference>
<feature type="region of interest" description="Disordered" evidence="4">
    <location>
        <begin position="83"/>
        <end position="106"/>
    </location>
</feature>
<accession>B8GTD8</accession>
<evidence type="ECO:0000313" key="6">
    <source>
        <dbReference type="EMBL" id="ACL71198.1"/>
    </source>
</evidence>
<dbReference type="EC" id="2.7.7.65" evidence="2"/>
<dbReference type="PANTHER" id="PTHR45138">
    <property type="entry name" value="REGULATORY COMPONENTS OF SENSORY TRANSDUCTION SYSTEM"/>
    <property type="match status" value="1"/>
</dbReference>
<comment type="cofactor">
    <cofactor evidence="1">
        <name>Mg(2+)</name>
        <dbReference type="ChEBI" id="CHEBI:18420"/>
    </cofactor>
</comment>
<proteinExistence type="predicted"/>
<evidence type="ECO:0000256" key="1">
    <source>
        <dbReference type="ARBA" id="ARBA00001946"/>
    </source>
</evidence>
<gene>
    <name evidence="6" type="ordered locus">Tgr7_0094</name>
</gene>
<dbReference type="KEGG" id="tgr:Tgr7_0094"/>
<dbReference type="HOGENOM" id="CLU_025058_0_1_6"/>
<evidence type="ECO:0000256" key="3">
    <source>
        <dbReference type="SAM" id="Coils"/>
    </source>
</evidence>
<dbReference type="Pfam" id="PF00990">
    <property type="entry name" value="GGDEF"/>
    <property type="match status" value="1"/>
</dbReference>
<feature type="coiled-coil region" evidence="3">
    <location>
        <begin position="1"/>
        <end position="38"/>
    </location>
</feature>
<dbReference type="STRING" id="396588.Tgr7_0094"/>
<evidence type="ECO:0000256" key="4">
    <source>
        <dbReference type="SAM" id="MobiDB-lite"/>
    </source>
</evidence>
<feature type="coiled-coil region" evidence="3">
    <location>
        <begin position="249"/>
        <end position="290"/>
    </location>
</feature>
<sequence length="451" mass="50931">MSEDEQRKLKYLDVIRELERELDQRREAETALRKLAERLGRCAQGRSPVLDQALGEIISSLGTQLEPARVEALTARLQTALRDVDLPDAPPSSSLDDAPDPSRAATAAPTAFLEALQDRLPAVPGLRGELESLIERLERDQAPADWGLMLNGVANVLKEQCLRAQRERHELESFLKEITDRLGEFDAYLTGQNNDMDASRQEGVSLETRIQGEVRELQTGMARVGSLDELRTMVSLRLDAIGDHVRSFREADERRCEDYRTRAERMRARIVQLEHEAQGLRRTMDDERKQALIDQLTGVPNRQAFDERLAQEYSRWKRFNTPLALIMWDVDRFKLINDSYGHKAGDKVIRAVAQKLKERIRETDMVARYGGEEFVMLLTGASGQDALAIAEKIRAEIAGLGFHFRGERVPITISAGIALFAEGDTPETAFDNADRALYEAKNTGRNRCVLH</sequence>
<dbReference type="GO" id="GO:0052621">
    <property type="term" value="F:diguanylate cyclase activity"/>
    <property type="evidence" value="ECO:0007669"/>
    <property type="project" value="UniProtKB-EC"/>
</dbReference>
<dbReference type="CDD" id="cd01949">
    <property type="entry name" value="GGDEF"/>
    <property type="match status" value="1"/>
</dbReference>
<dbReference type="Gene3D" id="3.30.70.270">
    <property type="match status" value="1"/>
</dbReference>
<dbReference type="InterPro" id="IPR029787">
    <property type="entry name" value="Nucleotide_cyclase"/>
</dbReference>
<keyword evidence="3" id="KW-0175">Coiled coil</keyword>
<dbReference type="SMART" id="SM00267">
    <property type="entry name" value="GGDEF"/>
    <property type="match status" value="1"/>
</dbReference>
<keyword evidence="7" id="KW-1185">Reference proteome</keyword>
<feature type="compositionally biased region" description="Low complexity" evidence="4">
    <location>
        <begin position="91"/>
        <end position="106"/>
    </location>
</feature>
<evidence type="ECO:0000313" key="7">
    <source>
        <dbReference type="Proteomes" id="UP000002383"/>
    </source>
</evidence>
<dbReference type="GO" id="GO:0005886">
    <property type="term" value="C:plasma membrane"/>
    <property type="evidence" value="ECO:0007669"/>
    <property type="project" value="TreeGrafter"/>
</dbReference>
<dbReference type="GO" id="GO:1902201">
    <property type="term" value="P:negative regulation of bacterial-type flagellum-dependent cell motility"/>
    <property type="evidence" value="ECO:0007669"/>
    <property type="project" value="TreeGrafter"/>
</dbReference>
<feature type="domain" description="GGDEF" evidence="5">
    <location>
        <begin position="321"/>
        <end position="451"/>
    </location>
</feature>
<dbReference type="Proteomes" id="UP000002383">
    <property type="component" value="Chromosome"/>
</dbReference>
<dbReference type="PANTHER" id="PTHR45138:SF24">
    <property type="entry name" value="DIGUANYLATE CYCLASE DGCC-RELATED"/>
    <property type="match status" value="1"/>
</dbReference>
<evidence type="ECO:0000256" key="2">
    <source>
        <dbReference type="ARBA" id="ARBA00012528"/>
    </source>
</evidence>
<dbReference type="InterPro" id="IPR043128">
    <property type="entry name" value="Rev_trsase/Diguanyl_cyclase"/>
</dbReference>